<reference evidence="1 2" key="1">
    <citation type="submission" date="2015-06" db="EMBL/GenBank/DDBJ databases">
        <title>Comparative genome analysis of nirS-carrying Bradyrhizobium sp. strains.</title>
        <authorList>
            <person name="Ishii S."/>
            <person name="Jang J."/>
            <person name="Nishizawa T."/>
            <person name="Senoo K."/>
        </authorList>
    </citation>
    <scope>NUCLEOTIDE SEQUENCE [LARGE SCALE GENOMIC DNA]</scope>
    <source>
        <strain evidence="1 2">TSA1</strain>
    </source>
</reference>
<gene>
    <name evidence="1" type="ORF">TSA1_26575</name>
</gene>
<organism evidence="1 2">
    <name type="scientific">Bradyrhizobium nitroreducens</name>
    <dbReference type="NCBI Taxonomy" id="709803"/>
    <lineage>
        <taxon>Bacteria</taxon>
        <taxon>Pseudomonadati</taxon>
        <taxon>Pseudomonadota</taxon>
        <taxon>Alphaproteobacteria</taxon>
        <taxon>Hyphomicrobiales</taxon>
        <taxon>Nitrobacteraceae</taxon>
        <taxon>Bradyrhizobium</taxon>
    </lineage>
</organism>
<keyword evidence="2" id="KW-1185">Reference proteome</keyword>
<dbReference type="AlphaFoldDB" id="A0A2M6UHB6"/>
<proteinExistence type="predicted"/>
<name>A0A2M6UHB6_9BRAD</name>
<accession>A0A2M6UHB6</accession>
<dbReference type="Proteomes" id="UP000228930">
    <property type="component" value="Unassembled WGS sequence"/>
</dbReference>
<comment type="caution">
    <text evidence="1">The sequence shown here is derived from an EMBL/GenBank/DDBJ whole genome shotgun (WGS) entry which is preliminary data.</text>
</comment>
<dbReference type="EMBL" id="LFJC01000003">
    <property type="protein sequence ID" value="PIT03938.1"/>
    <property type="molecule type" value="Genomic_DNA"/>
</dbReference>
<dbReference type="RefSeq" id="WP_100179071.1">
    <property type="nucleotide sequence ID" value="NZ_LFJC01000003.1"/>
</dbReference>
<evidence type="ECO:0000313" key="1">
    <source>
        <dbReference type="EMBL" id="PIT03938.1"/>
    </source>
</evidence>
<protein>
    <submittedName>
        <fullName evidence="1">Uncharacterized protein</fullName>
    </submittedName>
</protein>
<evidence type="ECO:0000313" key="2">
    <source>
        <dbReference type="Proteomes" id="UP000228930"/>
    </source>
</evidence>
<sequence>MLPFFASVIEQLDLALEQLSKGDVHYARFGMMLTDNAVELILHQIAKDKASNLKMYAWQKETYKHQTALDNALGRNFDAKVKFAKIAGGLSDEIAQTITTMHGYRNEVYHVGLKHEKLLPALAPFYFDVACGYLSSYRPKRLGWGSNQKLPERSKKYFKGDPFFSVGFDDFSNGCKVLREACNHDPRQTIASLADEINDVIEQQDVGIGIIARGAYEGQETTRDVAVLDTQAWRLAFSKEGRAFAAERSWNGNMHQFIEFLRSNYPHKFRSDPIESWRAQARRLRAGKNPHAALSTYQSFMASTQDLREAIDESEAAAEREIDMLIDRARGK</sequence>